<keyword evidence="1" id="KW-0732">Signal</keyword>
<proteinExistence type="predicted"/>
<name>A0AAQ4E4F9_AMBAM</name>
<sequence length="140" mass="14905">MPHIASACLLLGCVCAVAAGEVEDLMQLLEQKVYELSSTEELTGKLLERIRIARDCSLSRGEIGVAVLKKMIVPIISEATPCASGKSGIPDPVERDLAEKVCFKDVAMRTQATVGLTDDESAAFEVIAPCIFSQLPAVQA</sequence>
<evidence type="ECO:0008006" key="4">
    <source>
        <dbReference type="Google" id="ProtNLM"/>
    </source>
</evidence>
<comment type="caution">
    <text evidence="2">The sequence shown here is derived from an EMBL/GenBank/DDBJ whole genome shotgun (WGS) entry which is preliminary data.</text>
</comment>
<feature type="chain" id="PRO_5042842069" description="Secreted protein" evidence="1">
    <location>
        <begin position="20"/>
        <end position="140"/>
    </location>
</feature>
<gene>
    <name evidence="2" type="ORF">V5799_013954</name>
</gene>
<reference evidence="2 3" key="1">
    <citation type="journal article" date="2023" name="Arcadia Sci">
        <title>De novo assembly of a long-read Amblyomma americanum tick genome.</title>
        <authorList>
            <person name="Chou S."/>
            <person name="Poskanzer K.E."/>
            <person name="Rollins M."/>
            <person name="Thuy-Boun P.S."/>
        </authorList>
    </citation>
    <scope>NUCLEOTIDE SEQUENCE [LARGE SCALE GENOMIC DNA]</scope>
    <source>
        <strain evidence="2">F_SG_1</strain>
        <tissue evidence="2">Salivary glands</tissue>
    </source>
</reference>
<dbReference type="EMBL" id="JARKHS020022427">
    <property type="protein sequence ID" value="KAK8769583.1"/>
    <property type="molecule type" value="Genomic_DNA"/>
</dbReference>
<keyword evidence="3" id="KW-1185">Reference proteome</keyword>
<evidence type="ECO:0000256" key="1">
    <source>
        <dbReference type="SAM" id="SignalP"/>
    </source>
</evidence>
<evidence type="ECO:0000313" key="3">
    <source>
        <dbReference type="Proteomes" id="UP001321473"/>
    </source>
</evidence>
<protein>
    <recommendedName>
        <fullName evidence="4">Secreted protein</fullName>
    </recommendedName>
</protein>
<dbReference type="Proteomes" id="UP001321473">
    <property type="component" value="Unassembled WGS sequence"/>
</dbReference>
<dbReference type="AlphaFoldDB" id="A0AAQ4E4F9"/>
<organism evidence="2 3">
    <name type="scientific">Amblyomma americanum</name>
    <name type="common">Lone star tick</name>
    <dbReference type="NCBI Taxonomy" id="6943"/>
    <lineage>
        <taxon>Eukaryota</taxon>
        <taxon>Metazoa</taxon>
        <taxon>Ecdysozoa</taxon>
        <taxon>Arthropoda</taxon>
        <taxon>Chelicerata</taxon>
        <taxon>Arachnida</taxon>
        <taxon>Acari</taxon>
        <taxon>Parasitiformes</taxon>
        <taxon>Ixodida</taxon>
        <taxon>Ixodoidea</taxon>
        <taxon>Ixodidae</taxon>
        <taxon>Amblyomminae</taxon>
        <taxon>Amblyomma</taxon>
    </lineage>
</organism>
<accession>A0AAQ4E4F9</accession>
<feature type="signal peptide" evidence="1">
    <location>
        <begin position="1"/>
        <end position="19"/>
    </location>
</feature>
<evidence type="ECO:0000313" key="2">
    <source>
        <dbReference type="EMBL" id="KAK8769583.1"/>
    </source>
</evidence>